<dbReference type="Proteomes" id="UP000192927">
    <property type="component" value="Unassembled WGS sequence"/>
</dbReference>
<feature type="domain" description="Trichothecene 3-O-acetyltransferase-like N-terminal" evidence="3">
    <location>
        <begin position="22"/>
        <end position="180"/>
    </location>
</feature>
<organism evidence="4 5">
    <name type="scientific">Lasallia pustulata</name>
    <dbReference type="NCBI Taxonomy" id="136370"/>
    <lineage>
        <taxon>Eukaryota</taxon>
        <taxon>Fungi</taxon>
        <taxon>Dikarya</taxon>
        <taxon>Ascomycota</taxon>
        <taxon>Pezizomycotina</taxon>
        <taxon>Lecanoromycetes</taxon>
        <taxon>OSLEUM clade</taxon>
        <taxon>Umbilicariomycetidae</taxon>
        <taxon>Umbilicariales</taxon>
        <taxon>Umbilicariaceae</taxon>
        <taxon>Lasallia</taxon>
    </lineage>
</organism>
<keyword evidence="5" id="KW-1185">Reference proteome</keyword>
<dbReference type="PANTHER" id="PTHR31642:SF310">
    <property type="entry name" value="FATTY ALCOHOL:CAFFEOYL-COA ACYLTRANSFERASE"/>
    <property type="match status" value="1"/>
</dbReference>
<dbReference type="GO" id="GO:0016747">
    <property type="term" value="F:acyltransferase activity, transferring groups other than amino-acyl groups"/>
    <property type="evidence" value="ECO:0007669"/>
    <property type="project" value="TreeGrafter"/>
</dbReference>
<evidence type="ECO:0000313" key="5">
    <source>
        <dbReference type="Proteomes" id="UP000192927"/>
    </source>
</evidence>
<dbReference type="GO" id="GO:0044550">
    <property type="term" value="P:secondary metabolite biosynthetic process"/>
    <property type="evidence" value="ECO:0007669"/>
    <property type="project" value="TreeGrafter"/>
</dbReference>
<reference evidence="5" key="1">
    <citation type="submission" date="2017-03" db="EMBL/GenBank/DDBJ databases">
        <authorList>
            <person name="Sharma R."/>
            <person name="Thines M."/>
        </authorList>
    </citation>
    <scope>NUCLEOTIDE SEQUENCE [LARGE SCALE GENOMIC DNA]</scope>
</reference>
<dbReference type="PANTHER" id="PTHR31642">
    <property type="entry name" value="TRICHOTHECENE 3-O-ACETYLTRANSFERASE"/>
    <property type="match status" value="1"/>
</dbReference>
<feature type="compositionally biased region" description="Polar residues" evidence="2">
    <location>
        <begin position="333"/>
        <end position="348"/>
    </location>
</feature>
<keyword evidence="1 4" id="KW-0808">Transferase</keyword>
<dbReference type="Gene3D" id="3.30.559.10">
    <property type="entry name" value="Chloramphenicol acetyltransferase-like domain"/>
    <property type="match status" value="2"/>
</dbReference>
<name>A0A1W5CTA7_9LECA</name>
<dbReference type="InterPro" id="IPR050317">
    <property type="entry name" value="Plant_Fungal_Acyltransferase"/>
</dbReference>
<feature type="region of interest" description="Disordered" evidence="2">
    <location>
        <begin position="302"/>
        <end position="353"/>
    </location>
</feature>
<sequence>MMFPTEVHTQLSPFDLIPPKVYIKFVIYLPLAYGAKPELVFKNLQTALGQTFEQLPFLNGRVFLRPPKSQRWRPGQLEIRHTEPWHADGGSKVPRQLIFKDLSAEFDYEELRDEGFPFSAYEDELVVSAPFIPDVAKGADVLIAQANFVQGGCLLAGAIHHSVADGTGMMLLMQAWATNCKTISALTAANGINGKALECKEMHLGGKTKPTLPAETYDRELLDRIWRQESPGRKAKDVNPKIWELLGLDPPSAQDALASNLSTQYLKLAWFHVLDLLPMLYSLYSAIVWLVVVFQHPTLRKASTKSGGSVDNEDRSKSPEINGSISKVPLKSLSESKMPNGSQAQTQLPAKPAQRKSAMESSIFYMTPQKFAQLKKDMTKTSVANGTVSSSEDSNESISANDALLALFWRALMKARTKAKYATPTSPDEQALLQSPIDGRSDFSSQVPRLYVGNVVLVNQIYMPVNELTDPSTSLRDVALRIRQGALKVNPRSVQDAFTLAGEVTDYTALKHAFTSLEGSAMMITSLVALPFEKFDFGDRLFGNGGKPENLRPLMGGFNRAFRLCVILPRKTHGGLELLVSLFEDEMEMLLKDEEFTRYATFLCH</sequence>
<evidence type="ECO:0000256" key="2">
    <source>
        <dbReference type="SAM" id="MobiDB-lite"/>
    </source>
</evidence>
<dbReference type="AlphaFoldDB" id="A0A1W5CTA7"/>
<dbReference type="Pfam" id="PF02458">
    <property type="entry name" value="Transferase"/>
    <property type="match status" value="1"/>
</dbReference>
<dbReference type="InterPro" id="IPR054710">
    <property type="entry name" value="Tri101-like_N"/>
</dbReference>
<dbReference type="InterPro" id="IPR023213">
    <property type="entry name" value="CAT-like_dom_sf"/>
</dbReference>
<dbReference type="EMBL" id="FWEW01000204">
    <property type="protein sequence ID" value="SLM34022.1"/>
    <property type="molecule type" value="Genomic_DNA"/>
</dbReference>
<evidence type="ECO:0000259" key="3">
    <source>
        <dbReference type="Pfam" id="PF22664"/>
    </source>
</evidence>
<evidence type="ECO:0000256" key="1">
    <source>
        <dbReference type="ARBA" id="ARBA00022679"/>
    </source>
</evidence>
<evidence type="ECO:0000313" key="4">
    <source>
        <dbReference type="EMBL" id="SLM34022.1"/>
    </source>
</evidence>
<protein>
    <submittedName>
        <fullName evidence="4">Transferase</fullName>
    </submittedName>
</protein>
<proteinExistence type="predicted"/>
<accession>A0A1W5CTA7</accession>
<dbReference type="Pfam" id="PF22664">
    <property type="entry name" value="TRI-like_N"/>
    <property type="match status" value="1"/>
</dbReference>